<dbReference type="EMBL" id="JAGKSP010000002">
    <property type="protein sequence ID" value="MBP3962285.1"/>
    <property type="molecule type" value="Genomic_DNA"/>
</dbReference>
<evidence type="ECO:0000313" key="14">
    <source>
        <dbReference type="Proteomes" id="UP000673394"/>
    </source>
</evidence>
<keyword evidence="5 12" id="KW-1133">Transmembrane helix</keyword>
<feature type="transmembrane region" description="Helical" evidence="12">
    <location>
        <begin position="119"/>
        <end position="140"/>
    </location>
</feature>
<accession>A0ABS5CA18</accession>
<feature type="transmembrane region" description="Helical" evidence="12">
    <location>
        <begin position="63"/>
        <end position="83"/>
    </location>
</feature>
<dbReference type="Proteomes" id="UP000673394">
    <property type="component" value="Unassembled WGS sequence"/>
</dbReference>
<evidence type="ECO:0000256" key="5">
    <source>
        <dbReference type="ARBA" id="ARBA00022989"/>
    </source>
</evidence>
<evidence type="ECO:0000256" key="4">
    <source>
        <dbReference type="ARBA" id="ARBA00022723"/>
    </source>
</evidence>
<evidence type="ECO:0000256" key="9">
    <source>
        <dbReference type="ARBA" id="ARBA00023136"/>
    </source>
</evidence>
<keyword evidence="8" id="KW-0350">Heme biosynthesis</keyword>
<keyword evidence="7" id="KW-0408">Iron</keyword>
<evidence type="ECO:0000256" key="12">
    <source>
        <dbReference type="SAM" id="Phobius"/>
    </source>
</evidence>
<evidence type="ECO:0000256" key="10">
    <source>
        <dbReference type="ARBA" id="ARBA00023157"/>
    </source>
</evidence>
<feature type="transmembrane region" description="Helical" evidence="12">
    <location>
        <begin position="161"/>
        <end position="180"/>
    </location>
</feature>
<dbReference type="PANTHER" id="PTHR35457">
    <property type="entry name" value="HEME A SYNTHASE"/>
    <property type="match status" value="1"/>
</dbReference>
<keyword evidence="9 12" id="KW-0472">Membrane</keyword>
<dbReference type="Pfam" id="PF02628">
    <property type="entry name" value="COX15-CtaA"/>
    <property type="match status" value="2"/>
</dbReference>
<keyword evidence="4" id="KW-0479">Metal-binding</keyword>
<evidence type="ECO:0000256" key="1">
    <source>
        <dbReference type="ARBA" id="ARBA00004141"/>
    </source>
</evidence>
<evidence type="ECO:0000313" key="13">
    <source>
        <dbReference type="EMBL" id="MBP3962285.1"/>
    </source>
</evidence>
<dbReference type="PANTHER" id="PTHR35457:SF1">
    <property type="entry name" value="HEME A SYNTHASE"/>
    <property type="match status" value="1"/>
</dbReference>
<evidence type="ECO:0000256" key="2">
    <source>
        <dbReference type="ARBA" id="ARBA00022475"/>
    </source>
</evidence>
<proteinExistence type="predicted"/>
<dbReference type="InterPro" id="IPR003780">
    <property type="entry name" value="COX15/CtaA_fam"/>
</dbReference>
<comment type="subcellular location">
    <subcellularLocation>
        <location evidence="1">Membrane</location>
        <topology evidence="1">Multi-pass membrane protein</topology>
    </subcellularLocation>
</comment>
<gene>
    <name evidence="13" type="ORF">I8J30_06130</name>
</gene>
<keyword evidence="6" id="KW-0560">Oxidoreductase</keyword>
<keyword evidence="2" id="KW-1003">Cell membrane</keyword>
<reference evidence="13 14" key="1">
    <citation type="submission" date="2021-04" db="EMBL/GenBank/DDBJ databases">
        <title>Paenibacillus sp. DLE-14 whole genome sequence.</title>
        <authorList>
            <person name="Ham Y.J."/>
        </authorList>
    </citation>
    <scope>NUCLEOTIDE SEQUENCE [LARGE SCALE GENOMIC DNA]</scope>
    <source>
        <strain evidence="13 14">DLE-14</strain>
    </source>
</reference>
<comment type="pathway">
    <text evidence="11">Porphyrin-containing compound metabolism.</text>
</comment>
<evidence type="ECO:0000256" key="8">
    <source>
        <dbReference type="ARBA" id="ARBA00023133"/>
    </source>
</evidence>
<feature type="transmembrane region" description="Helical" evidence="12">
    <location>
        <begin position="7"/>
        <end position="27"/>
    </location>
</feature>
<feature type="transmembrane region" description="Helical" evidence="12">
    <location>
        <begin position="90"/>
        <end position="113"/>
    </location>
</feature>
<evidence type="ECO:0000256" key="3">
    <source>
        <dbReference type="ARBA" id="ARBA00022692"/>
    </source>
</evidence>
<comment type="caution">
    <text evidence="13">The sequence shown here is derived from an EMBL/GenBank/DDBJ whole genome shotgun (WGS) entry which is preliminary data.</text>
</comment>
<protein>
    <submittedName>
        <fullName evidence="13">Heme A synthase</fullName>
    </submittedName>
</protein>
<keyword evidence="3 12" id="KW-0812">Transmembrane</keyword>
<feature type="transmembrane region" description="Helical" evidence="12">
    <location>
        <begin position="243"/>
        <end position="263"/>
    </location>
</feature>
<dbReference type="InterPro" id="IPR050450">
    <property type="entry name" value="COX15/CtaA_HemeA_synthase"/>
</dbReference>
<keyword evidence="14" id="KW-1185">Reference proteome</keyword>
<organism evidence="13 14">
    <name type="scientific">Paenibacillus lignilyticus</name>
    <dbReference type="NCBI Taxonomy" id="1172615"/>
    <lineage>
        <taxon>Bacteria</taxon>
        <taxon>Bacillati</taxon>
        <taxon>Bacillota</taxon>
        <taxon>Bacilli</taxon>
        <taxon>Bacillales</taxon>
        <taxon>Paenibacillaceae</taxon>
        <taxon>Paenibacillus</taxon>
    </lineage>
</organism>
<evidence type="ECO:0000256" key="7">
    <source>
        <dbReference type="ARBA" id="ARBA00023004"/>
    </source>
</evidence>
<keyword evidence="10" id="KW-1015">Disulfide bond</keyword>
<feature type="transmembrane region" description="Helical" evidence="12">
    <location>
        <begin position="213"/>
        <end position="231"/>
    </location>
</feature>
<name>A0ABS5CA18_9BACL</name>
<evidence type="ECO:0000256" key="11">
    <source>
        <dbReference type="ARBA" id="ARBA00023444"/>
    </source>
</evidence>
<evidence type="ECO:0000256" key="6">
    <source>
        <dbReference type="ARBA" id="ARBA00023002"/>
    </source>
</evidence>
<feature type="transmembrane region" description="Helical" evidence="12">
    <location>
        <begin position="275"/>
        <end position="297"/>
    </location>
</feature>
<sequence>MNSNRYRALAIVTCIGMFLVLIAGALVTNTDSGRGCGTDWPLCNGKFIPAYTLESLIEYSHRLISGGIGLLVLATFIATLKWYRDYKEPIIYASGSGFFTLLQALLGAAAVVWPTTPAVLALHFGFSIMAFMFTLLLLLWTGRMKRGELADKPAARVPQSVFYLSLAILIYSYFVIYLGAFIRHTDSAGGCIGWPLCNGDLIPDMEGATRYVFIHRVAAAVLFILVTWLMMHVKRVASGNQALRSTIFLVFVLVISQVLSGALLTKTIGNEDWFVFTSILHNIIISILFGILCDFMIRAWKWREGRG</sequence>